<dbReference type="AlphaFoldDB" id="A0A5P8W515"/>
<proteinExistence type="predicted"/>
<dbReference type="KEGG" id="nsh:GXM_05319"/>
<keyword evidence="2" id="KW-1185">Reference proteome</keyword>
<dbReference type="RefSeq" id="WP_194198644.1">
    <property type="nucleotide sequence ID" value="NZ_CP045226.1"/>
</dbReference>
<gene>
    <name evidence="1" type="ORF">GXM_05319</name>
</gene>
<sequence length="47" mass="5292">MLALYKNLMAIFLSQEIVSDQNRVLLLGVETENISVQRFGYAVSMEG</sequence>
<dbReference type="Proteomes" id="UP000326678">
    <property type="component" value="Chromosome Gxm1"/>
</dbReference>
<evidence type="ECO:0000313" key="1">
    <source>
        <dbReference type="EMBL" id="QFS47827.1"/>
    </source>
</evidence>
<name>A0A5P8W515_9NOSO</name>
<reference evidence="1 2" key="1">
    <citation type="submission" date="2019-10" db="EMBL/GenBank/DDBJ databases">
        <title>Genomic and transcriptomic insights into the perfect genentic adaptation of a filamentous nitrogen-fixing cyanobacterium to rice fields.</title>
        <authorList>
            <person name="Chen Z."/>
        </authorList>
    </citation>
    <scope>NUCLEOTIDE SEQUENCE [LARGE SCALE GENOMIC DNA]</scope>
    <source>
        <strain evidence="1">CCNUC1</strain>
    </source>
</reference>
<organism evidence="1 2">
    <name type="scientific">Nostoc sphaeroides CCNUC1</name>
    <dbReference type="NCBI Taxonomy" id="2653204"/>
    <lineage>
        <taxon>Bacteria</taxon>
        <taxon>Bacillati</taxon>
        <taxon>Cyanobacteriota</taxon>
        <taxon>Cyanophyceae</taxon>
        <taxon>Nostocales</taxon>
        <taxon>Nostocaceae</taxon>
        <taxon>Nostoc</taxon>
    </lineage>
</organism>
<dbReference type="EMBL" id="CP045226">
    <property type="protein sequence ID" value="QFS47827.1"/>
    <property type="molecule type" value="Genomic_DNA"/>
</dbReference>
<evidence type="ECO:0000313" key="2">
    <source>
        <dbReference type="Proteomes" id="UP000326678"/>
    </source>
</evidence>
<accession>A0A5P8W515</accession>
<protein>
    <submittedName>
        <fullName evidence="1">GTPase HflX</fullName>
    </submittedName>
</protein>